<comment type="caution">
    <text evidence="7">The sequence shown here is derived from an EMBL/GenBank/DDBJ whole genome shotgun (WGS) entry which is preliminary data.</text>
</comment>
<proteinExistence type="predicted"/>
<dbReference type="GO" id="GO:0006355">
    <property type="term" value="P:regulation of DNA-templated transcription"/>
    <property type="evidence" value="ECO:0007669"/>
    <property type="project" value="InterPro"/>
</dbReference>
<accession>A0A1R3H4V4</accession>
<keyword evidence="3" id="KW-0238">DNA-binding</keyword>
<evidence type="ECO:0000256" key="1">
    <source>
        <dbReference type="ARBA" id="ARBA00004123"/>
    </source>
</evidence>
<dbReference type="PANTHER" id="PTHR31744">
    <property type="entry name" value="PROTEIN CUP-SHAPED COTYLEDON 2-RELATED"/>
    <property type="match status" value="1"/>
</dbReference>
<protein>
    <submittedName>
        <fullName evidence="7">No apical meristem (NAM) protein</fullName>
    </submittedName>
</protein>
<evidence type="ECO:0000313" key="7">
    <source>
        <dbReference type="EMBL" id="OMO65256.1"/>
    </source>
</evidence>
<gene>
    <name evidence="7" type="ORF">COLO4_31406</name>
</gene>
<keyword evidence="2" id="KW-0805">Transcription regulation</keyword>
<keyword evidence="4" id="KW-0804">Transcription</keyword>
<dbReference type="InterPro" id="IPR036093">
    <property type="entry name" value="NAC_dom_sf"/>
</dbReference>
<feature type="domain" description="NAC" evidence="6">
    <location>
        <begin position="16"/>
        <end position="168"/>
    </location>
</feature>
<evidence type="ECO:0000256" key="5">
    <source>
        <dbReference type="ARBA" id="ARBA00023242"/>
    </source>
</evidence>
<dbReference type="PROSITE" id="PS51005">
    <property type="entry name" value="NAC"/>
    <property type="match status" value="1"/>
</dbReference>
<sequence length="170" mass="19598">MYGINKPVLPRPNAVLPPGFRFHPTDEELIIHYVKQKASPSCINNPVISIIADVNIYKFNPWELPDKALFGEDEWFFFSPRDKKYPNGKRPNRAAASGYWKATGTDKPIISSFGSQCLGMKKALVFYRGRPPKGIKTDWMMMEYRLIDDYSLSPRPKESMRVSYYNLAIK</sequence>
<dbReference type="PANTHER" id="PTHR31744:SF233">
    <property type="entry name" value="NAC DOMAIN-CONTAINING PROTEIN 72-LIKE"/>
    <property type="match status" value="1"/>
</dbReference>
<dbReference type="EMBL" id="AWUE01020852">
    <property type="protein sequence ID" value="OMO65256.1"/>
    <property type="molecule type" value="Genomic_DNA"/>
</dbReference>
<dbReference type="STRING" id="93759.A0A1R3H4V4"/>
<dbReference type="OrthoDB" id="1921961at2759"/>
<evidence type="ECO:0000256" key="4">
    <source>
        <dbReference type="ARBA" id="ARBA00023163"/>
    </source>
</evidence>
<keyword evidence="5" id="KW-0539">Nucleus</keyword>
<dbReference type="Proteomes" id="UP000187203">
    <property type="component" value="Unassembled WGS sequence"/>
</dbReference>
<dbReference type="AlphaFoldDB" id="A0A1R3H4V4"/>
<evidence type="ECO:0000256" key="2">
    <source>
        <dbReference type="ARBA" id="ARBA00023015"/>
    </source>
</evidence>
<reference evidence="8" key="1">
    <citation type="submission" date="2013-09" db="EMBL/GenBank/DDBJ databases">
        <title>Corchorus olitorius genome sequencing.</title>
        <authorList>
            <person name="Alam M."/>
            <person name="Haque M.S."/>
            <person name="Islam M.S."/>
            <person name="Emdad E.M."/>
            <person name="Islam M.M."/>
            <person name="Ahmed B."/>
            <person name="Halim A."/>
            <person name="Hossen Q.M.M."/>
            <person name="Hossain M.Z."/>
            <person name="Ahmed R."/>
            <person name="Khan M.M."/>
            <person name="Islam R."/>
            <person name="Rashid M.M."/>
            <person name="Khan S.A."/>
            <person name="Rahman M.S."/>
            <person name="Alam M."/>
            <person name="Yahiya A.S."/>
            <person name="Khan M.S."/>
            <person name="Azam M.S."/>
            <person name="Haque T."/>
            <person name="Lashkar M.Z.H."/>
            <person name="Akhand A.I."/>
            <person name="Morshed G."/>
            <person name="Roy S."/>
            <person name="Uddin K.S."/>
            <person name="Rabeya T."/>
            <person name="Hossain A.S."/>
            <person name="Chowdhury A."/>
            <person name="Snigdha A.R."/>
            <person name="Mortoza M.S."/>
            <person name="Matin S.A."/>
            <person name="Hoque S.M.E."/>
            <person name="Islam M.K."/>
            <person name="Roy D.K."/>
            <person name="Haider R."/>
            <person name="Moosa M.M."/>
            <person name="Elias S.M."/>
            <person name="Hasan A.M."/>
            <person name="Jahan S."/>
            <person name="Shafiuddin M."/>
            <person name="Mahmood N."/>
            <person name="Shommy N.S."/>
        </authorList>
    </citation>
    <scope>NUCLEOTIDE SEQUENCE [LARGE SCALE GENOMIC DNA]</scope>
    <source>
        <strain evidence="8">cv. O-4</strain>
    </source>
</reference>
<dbReference type="Gene3D" id="2.170.150.80">
    <property type="entry name" value="NAC domain"/>
    <property type="match status" value="1"/>
</dbReference>
<organism evidence="7 8">
    <name type="scientific">Corchorus olitorius</name>
    <dbReference type="NCBI Taxonomy" id="93759"/>
    <lineage>
        <taxon>Eukaryota</taxon>
        <taxon>Viridiplantae</taxon>
        <taxon>Streptophyta</taxon>
        <taxon>Embryophyta</taxon>
        <taxon>Tracheophyta</taxon>
        <taxon>Spermatophyta</taxon>
        <taxon>Magnoliopsida</taxon>
        <taxon>eudicotyledons</taxon>
        <taxon>Gunneridae</taxon>
        <taxon>Pentapetalae</taxon>
        <taxon>rosids</taxon>
        <taxon>malvids</taxon>
        <taxon>Malvales</taxon>
        <taxon>Malvaceae</taxon>
        <taxon>Grewioideae</taxon>
        <taxon>Apeibeae</taxon>
        <taxon>Corchorus</taxon>
    </lineage>
</organism>
<dbReference type="GO" id="GO:0003677">
    <property type="term" value="F:DNA binding"/>
    <property type="evidence" value="ECO:0007669"/>
    <property type="project" value="UniProtKB-KW"/>
</dbReference>
<comment type="subcellular location">
    <subcellularLocation>
        <location evidence="1">Nucleus</location>
    </subcellularLocation>
</comment>
<evidence type="ECO:0000313" key="8">
    <source>
        <dbReference type="Proteomes" id="UP000187203"/>
    </source>
</evidence>
<evidence type="ECO:0000259" key="6">
    <source>
        <dbReference type="PROSITE" id="PS51005"/>
    </source>
</evidence>
<keyword evidence="8" id="KW-1185">Reference proteome</keyword>
<dbReference type="SUPFAM" id="SSF101941">
    <property type="entry name" value="NAC domain"/>
    <property type="match status" value="1"/>
</dbReference>
<name>A0A1R3H4V4_9ROSI</name>
<evidence type="ECO:0000256" key="3">
    <source>
        <dbReference type="ARBA" id="ARBA00023125"/>
    </source>
</evidence>
<dbReference type="GO" id="GO:0005634">
    <property type="term" value="C:nucleus"/>
    <property type="evidence" value="ECO:0007669"/>
    <property type="project" value="UniProtKB-SubCell"/>
</dbReference>
<dbReference type="InterPro" id="IPR003441">
    <property type="entry name" value="NAC-dom"/>
</dbReference>
<dbReference type="Pfam" id="PF02365">
    <property type="entry name" value="NAM"/>
    <property type="match status" value="1"/>
</dbReference>